<dbReference type="EMBL" id="UETC01000003">
    <property type="protein sequence ID" value="SSA44672.1"/>
    <property type="molecule type" value="Genomic_DNA"/>
</dbReference>
<evidence type="ECO:0000313" key="6">
    <source>
        <dbReference type="EMBL" id="PWJ20576.1"/>
    </source>
</evidence>
<dbReference type="InterPro" id="IPR050397">
    <property type="entry name" value="Env_Response_Regulators"/>
</dbReference>
<dbReference type="InterPro" id="IPR000595">
    <property type="entry name" value="cNMP-bd_dom"/>
</dbReference>
<evidence type="ECO:0000313" key="9">
    <source>
        <dbReference type="Proteomes" id="UP000251571"/>
    </source>
</evidence>
<reference evidence="6 8" key="2">
    <citation type="submission" date="2018-03" db="EMBL/GenBank/DDBJ databases">
        <title>Genomic Encyclopedia of Archaeal and Bacterial Type Strains, Phase II (KMG-II): from individual species to whole genera.</title>
        <authorList>
            <person name="Goeker M."/>
        </authorList>
    </citation>
    <scope>NUCLEOTIDE SEQUENCE [LARGE SCALE GENOMIC DNA]</scope>
    <source>
        <strain evidence="6 8">DSM 25227</strain>
    </source>
</reference>
<dbReference type="SMART" id="SM00419">
    <property type="entry name" value="HTH_CRP"/>
    <property type="match status" value="1"/>
</dbReference>
<keyword evidence="2" id="KW-0238">DNA-binding</keyword>
<protein>
    <submittedName>
        <fullName evidence="6 7">CRP/FNR family transcriptional regulator</fullName>
    </submittedName>
</protein>
<name>A0A2Y9BZN3_9RHOB</name>
<dbReference type="OrthoDB" id="667966at2"/>
<keyword evidence="3" id="KW-0804">Transcription</keyword>
<dbReference type="SUPFAM" id="SSF46785">
    <property type="entry name" value="Winged helix' DNA-binding domain"/>
    <property type="match status" value="1"/>
</dbReference>
<evidence type="ECO:0000259" key="5">
    <source>
        <dbReference type="PROSITE" id="PS51063"/>
    </source>
</evidence>
<evidence type="ECO:0000256" key="3">
    <source>
        <dbReference type="ARBA" id="ARBA00023163"/>
    </source>
</evidence>
<organism evidence="7 9">
    <name type="scientific">Jannaschia seohaensis</name>
    <dbReference type="NCBI Taxonomy" id="475081"/>
    <lineage>
        <taxon>Bacteria</taxon>
        <taxon>Pseudomonadati</taxon>
        <taxon>Pseudomonadota</taxon>
        <taxon>Alphaproteobacteria</taxon>
        <taxon>Rhodobacterales</taxon>
        <taxon>Roseobacteraceae</taxon>
        <taxon>Jannaschia</taxon>
    </lineage>
</organism>
<dbReference type="Proteomes" id="UP000251571">
    <property type="component" value="Unassembled WGS sequence"/>
</dbReference>
<dbReference type="AlphaFoldDB" id="A0A2Y9BZN3"/>
<dbReference type="InterPro" id="IPR036388">
    <property type="entry name" value="WH-like_DNA-bd_sf"/>
</dbReference>
<dbReference type="CDD" id="cd00038">
    <property type="entry name" value="CAP_ED"/>
    <property type="match status" value="1"/>
</dbReference>
<dbReference type="Proteomes" id="UP000245839">
    <property type="component" value="Unassembled WGS sequence"/>
</dbReference>
<evidence type="ECO:0000256" key="2">
    <source>
        <dbReference type="ARBA" id="ARBA00023125"/>
    </source>
</evidence>
<dbReference type="PROSITE" id="PS51063">
    <property type="entry name" value="HTH_CRP_2"/>
    <property type="match status" value="1"/>
</dbReference>
<dbReference type="GO" id="GO:0005829">
    <property type="term" value="C:cytosol"/>
    <property type="evidence" value="ECO:0007669"/>
    <property type="project" value="TreeGrafter"/>
</dbReference>
<keyword evidence="8" id="KW-1185">Reference proteome</keyword>
<evidence type="ECO:0000259" key="4">
    <source>
        <dbReference type="PROSITE" id="PS50042"/>
    </source>
</evidence>
<dbReference type="InterPro" id="IPR018490">
    <property type="entry name" value="cNMP-bd_dom_sf"/>
</dbReference>
<dbReference type="InterPro" id="IPR036390">
    <property type="entry name" value="WH_DNA-bd_sf"/>
</dbReference>
<dbReference type="GO" id="GO:0003700">
    <property type="term" value="F:DNA-binding transcription factor activity"/>
    <property type="evidence" value="ECO:0007669"/>
    <property type="project" value="TreeGrafter"/>
</dbReference>
<dbReference type="Pfam" id="PF00027">
    <property type="entry name" value="cNMP_binding"/>
    <property type="match status" value="1"/>
</dbReference>
<accession>A0A2Y9BZN3</accession>
<sequence>MTRDADKKAQDLKRYLSAFHGIDPRTRATLDVMCRVRSYRAGTTVVRERETAEIVGCVLSGILRMQKTLVDGRRHIVGLLVSGDLFGRVYEGPGEFSIEAATEAHVCTFPKAEFEAFLKRSPDLERAVMLNILNELDRARDWMIILSNQKISSRIAGFLLLLRSRFASLDDLVEEAIDGTKVRIPISRTDLAQLLGTRPESVSRALHALQDDGDIRILEPNLVFVRNFHALARKAGEQDIGGMSSVKDILQEEKRKR</sequence>
<reference evidence="7 9" key="1">
    <citation type="submission" date="2016-10" db="EMBL/GenBank/DDBJ databases">
        <authorList>
            <person name="Cai Z."/>
        </authorList>
    </citation>
    <scope>NUCLEOTIDE SEQUENCE [LARGE SCALE GENOMIC DNA]</scope>
    <source>
        <strain evidence="7 9">DSM 25227</strain>
    </source>
</reference>
<dbReference type="Gene3D" id="1.10.10.10">
    <property type="entry name" value="Winged helix-like DNA-binding domain superfamily/Winged helix DNA-binding domain"/>
    <property type="match status" value="1"/>
</dbReference>
<evidence type="ECO:0000313" key="7">
    <source>
        <dbReference type="EMBL" id="SSA44672.1"/>
    </source>
</evidence>
<evidence type="ECO:0000256" key="1">
    <source>
        <dbReference type="ARBA" id="ARBA00023015"/>
    </source>
</evidence>
<keyword evidence="1" id="KW-0805">Transcription regulation</keyword>
<gene>
    <name evidence="6" type="ORF">BCF38_103395</name>
    <name evidence="7" type="ORF">SAMN05421539_103395</name>
</gene>
<dbReference type="PANTHER" id="PTHR24567:SF28">
    <property type="entry name" value="LISTERIOLYSIN REGULATORY PROTEIN"/>
    <property type="match status" value="1"/>
</dbReference>
<dbReference type="InterPro" id="IPR012318">
    <property type="entry name" value="HTH_CRP"/>
</dbReference>
<feature type="domain" description="HTH crp-type" evidence="5">
    <location>
        <begin position="149"/>
        <end position="229"/>
    </location>
</feature>
<dbReference type="PRINTS" id="PR00034">
    <property type="entry name" value="HTHCRP"/>
</dbReference>
<dbReference type="InterPro" id="IPR014710">
    <property type="entry name" value="RmlC-like_jellyroll"/>
</dbReference>
<dbReference type="PANTHER" id="PTHR24567">
    <property type="entry name" value="CRP FAMILY TRANSCRIPTIONAL REGULATORY PROTEIN"/>
    <property type="match status" value="1"/>
</dbReference>
<dbReference type="GO" id="GO:0003677">
    <property type="term" value="F:DNA binding"/>
    <property type="evidence" value="ECO:0007669"/>
    <property type="project" value="UniProtKB-KW"/>
</dbReference>
<dbReference type="SMART" id="SM00100">
    <property type="entry name" value="cNMP"/>
    <property type="match status" value="1"/>
</dbReference>
<feature type="domain" description="Cyclic nucleotide-binding" evidence="4">
    <location>
        <begin position="18"/>
        <end position="135"/>
    </location>
</feature>
<evidence type="ECO:0000313" key="8">
    <source>
        <dbReference type="Proteomes" id="UP000245839"/>
    </source>
</evidence>
<dbReference type="Pfam" id="PF13545">
    <property type="entry name" value="HTH_Crp_2"/>
    <property type="match status" value="1"/>
</dbReference>
<dbReference type="Gene3D" id="2.60.120.10">
    <property type="entry name" value="Jelly Rolls"/>
    <property type="match status" value="1"/>
</dbReference>
<dbReference type="EMBL" id="QGDJ01000003">
    <property type="protein sequence ID" value="PWJ20576.1"/>
    <property type="molecule type" value="Genomic_DNA"/>
</dbReference>
<dbReference type="SUPFAM" id="SSF51206">
    <property type="entry name" value="cAMP-binding domain-like"/>
    <property type="match status" value="1"/>
</dbReference>
<proteinExistence type="predicted"/>
<dbReference type="PROSITE" id="PS50042">
    <property type="entry name" value="CNMP_BINDING_3"/>
    <property type="match status" value="1"/>
</dbReference>